<sequence>MTTETPKKPGPPKIVTLNNSSKLAFKRIGLEAKVPRQSKVGLSNDPVARKLSAKLGAGKRKASKNQDSTTPSGRDLVDEDDGDEDLDGRSSAFSRKRAVPPTSQLQVKKKLK</sequence>
<feature type="region of interest" description="Disordered" evidence="1">
    <location>
        <begin position="38"/>
        <end position="112"/>
    </location>
</feature>
<name>A0A6A3AG13_HIBSY</name>
<dbReference type="PANTHER" id="PTHR35741:SF1">
    <property type="entry name" value="FACTOR CWC22-LIKE PROTEIN, PUTATIVE (DUF3245)-RELATED"/>
    <property type="match status" value="1"/>
</dbReference>
<organism evidence="2 3">
    <name type="scientific">Hibiscus syriacus</name>
    <name type="common">Rose of Sharon</name>
    <dbReference type="NCBI Taxonomy" id="106335"/>
    <lineage>
        <taxon>Eukaryota</taxon>
        <taxon>Viridiplantae</taxon>
        <taxon>Streptophyta</taxon>
        <taxon>Embryophyta</taxon>
        <taxon>Tracheophyta</taxon>
        <taxon>Spermatophyta</taxon>
        <taxon>Magnoliopsida</taxon>
        <taxon>eudicotyledons</taxon>
        <taxon>Gunneridae</taxon>
        <taxon>Pentapetalae</taxon>
        <taxon>rosids</taxon>
        <taxon>malvids</taxon>
        <taxon>Malvales</taxon>
        <taxon>Malvaceae</taxon>
        <taxon>Malvoideae</taxon>
        <taxon>Hibiscus</taxon>
    </lineage>
</organism>
<evidence type="ECO:0000313" key="2">
    <source>
        <dbReference type="EMBL" id="KAE8703008.1"/>
    </source>
</evidence>
<dbReference type="EMBL" id="VEPZ02001004">
    <property type="protein sequence ID" value="KAE8703008.1"/>
    <property type="molecule type" value="Genomic_DNA"/>
</dbReference>
<dbReference type="Proteomes" id="UP000436088">
    <property type="component" value="Unassembled WGS sequence"/>
</dbReference>
<gene>
    <name evidence="2" type="ORF">F3Y22_tig00110478pilonHSYRG00212</name>
</gene>
<dbReference type="PANTHER" id="PTHR35741">
    <property type="entry name" value="FACTOR CWC22-LIKE PROTEIN, PUTATIVE (DUF3245)-RELATED"/>
    <property type="match status" value="1"/>
</dbReference>
<comment type="caution">
    <text evidence="2">The sequence shown here is derived from an EMBL/GenBank/DDBJ whole genome shotgun (WGS) entry which is preliminary data.</text>
</comment>
<evidence type="ECO:0000313" key="3">
    <source>
        <dbReference type="Proteomes" id="UP000436088"/>
    </source>
</evidence>
<proteinExistence type="predicted"/>
<dbReference type="AlphaFoldDB" id="A0A6A3AG13"/>
<protein>
    <submittedName>
        <fullName evidence="2">Uncharacterized protein</fullName>
    </submittedName>
</protein>
<keyword evidence="3" id="KW-1185">Reference proteome</keyword>
<evidence type="ECO:0000256" key="1">
    <source>
        <dbReference type="SAM" id="MobiDB-lite"/>
    </source>
</evidence>
<accession>A0A6A3AG13</accession>
<reference evidence="2" key="1">
    <citation type="submission" date="2019-09" db="EMBL/GenBank/DDBJ databases">
        <title>Draft genome information of white flower Hibiscus syriacus.</title>
        <authorList>
            <person name="Kim Y.-M."/>
        </authorList>
    </citation>
    <scope>NUCLEOTIDE SEQUENCE [LARGE SCALE GENOMIC DNA]</scope>
    <source>
        <strain evidence="2">YM2019G1</strain>
    </source>
</reference>
<feature type="compositionally biased region" description="Acidic residues" evidence="1">
    <location>
        <begin position="77"/>
        <end position="86"/>
    </location>
</feature>